<dbReference type="EMBL" id="BKCJ011797480">
    <property type="protein sequence ID" value="GFD53700.1"/>
    <property type="molecule type" value="Genomic_DNA"/>
</dbReference>
<gene>
    <name evidence="2" type="ORF">Tci_925669</name>
</gene>
<reference evidence="2" key="1">
    <citation type="journal article" date="2019" name="Sci. Rep.">
        <title>Draft genome of Tanacetum cinerariifolium, the natural source of mosquito coil.</title>
        <authorList>
            <person name="Yamashiro T."/>
            <person name="Shiraishi A."/>
            <person name="Satake H."/>
            <person name="Nakayama K."/>
        </authorList>
    </citation>
    <scope>NUCLEOTIDE SEQUENCE</scope>
</reference>
<comment type="caution">
    <text evidence="2">The sequence shown here is derived from an EMBL/GenBank/DDBJ whole genome shotgun (WGS) entry which is preliminary data.</text>
</comment>
<dbReference type="AlphaFoldDB" id="A0A699X5J3"/>
<evidence type="ECO:0000256" key="1">
    <source>
        <dbReference type="SAM" id="MobiDB-lite"/>
    </source>
</evidence>
<feature type="non-terminal residue" evidence="2">
    <location>
        <position position="1"/>
    </location>
</feature>
<feature type="region of interest" description="Disordered" evidence="1">
    <location>
        <begin position="1"/>
        <end position="101"/>
    </location>
</feature>
<sequence>VAVPAGRAHRSASGDGRMMSSVGVESIVEEPSSPPELSYSKSSKSSSSLNSDDEICGDGQDGGLSKHGHFEEVMLEEDGGDNNLPPDSRPTLRRPVPRSQT</sequence>
<organism evidence="2">
    <name type="scientific">Tanacetum cinerariifolium</name>
    <name type="common">Dalmatian daisy</name>
    <name type="synonym">Chrysanthemum cinerariifolium</name>
    <dbReference type="NCBI Taxonomy" id="118510"/>
    <lineage>
        <taxon>Eukaryota</taxon>
        <taxon>Viridiplantae</taxon>
        <taxon>Streptophyta</taxon>
        <taxon>Embryophyta</taxon>
        <taxon>Tracheophyta</taxon>
        <taxon>Spermatophyta</taxon>
        <taxon>Magnoliopsida</taxon>
        <taxon>eudicotyledons</taxon>
        <taxon>Gunneridae</taxon>
        <taxon>Pentapetalae</taxon>
        <taxon>asterids</taxon>
        <taxon>campanulids</taxon>
        <taxon>Asterales</taxon>
        <taxon>Asteraceae</taxon>
        <taxon>Asteroideae</taxon>
        <taxon>Anthemideae</taxon>
        <taxon>Anthemidinae</taxon>
        <taxon>Tanacetum</taxon>
    </lineage>
</organism>
<feature type="non-terminal residue" evidence="2">
    <location>
        <position position="101"/>
    </location>
</feature>
<feature type="compositionally biased region" description="Basic residues" evidence="1">
    <location>
        <begin position="91"/>
        <end position="101"/>
    </location>
</feature>
<proteinExistence type="predicted"/>
<protein>
    <submittedName>
        <fullName evidence="2">Uncharacterized protein</fullName>
    </submittedName>
</protein>
<accession>A0A699X5J3</accession>
<evidence type="ECO:0000313" key="2">
    <source>
        <dbReference type="EMBL" id="GFD53700.1"/>
    </source>
</evidence>
<feature type="compositionally biased region" description="Low complexity" evidence="1">
    <location>
        <begin position="20"/>
        <end position="50"/>
    </location>
</feature>
<name>A0A699X5J3_TANCI</name>